<proteinExistence type="inferred from homology"/>
<reference evidence="6 7" key="2">
    <citation type="submission" date="2015-10" db="EMBL/GenBank/DDBJ databases">
        <title>Draft Genome Sequence of Prosthecomicrobium hirschii ATCC 27832.</title>
        <authorList>
            <person name="Daniel J."/>
            <person name="Givan S.A."/>
            <person name="Brun Y.V."/>
            <person name="Brown P.J."/>
        </authorList>
    </citation>
    <scope>NUCLEOTIDE SEQUENCE [LARGE SCALE GENOMIC DNA]</scope>
    <source>
        <strain evidence="6 7">16</strain>
    </source>
</reference>
<evidence type="ECO:0000256" key="2">
    <source>
        <dbReference type="ARBA" id="ARBA00022908"/>
    </source>
</evidence>
<dbReference type="PANTHER" id="PTHR30629:SF2">
    <property type="entry name" value="PROPHAGE INTEGRASE INTS-RELATED"/>
    <property type="match status" value="1"/>
</dbReference>
<evidence type="ECO:0000256" key="1">
    <source>
        <dbReference type="ARBA" id="ARBA00008857"/>
    </source>
</evidence>
<dbReference type="Proteomes" id="UP000048984">
    <property type="component" value="Unassembled WGS sequence"/>
</dbReference>
<dbReference type="GO" id="GO:0006310">
    <property type="term" value="P:DNA recombination"/>
    <property type="evidence" value="ECO:0007669"/>
    <property type="project" value="UniProtKB-KW"/>
</dbReference>
<reference evidence="6 7" key="1">
    <citation type="submission" date="2015-09" db="EMBL/GenBank/DDBJ databases">
        <authorList>
            <person name="Jackson K.R."/>
            <person name="Lunt B.L."/>
            <person name="Fisher J.N.B."/>
            <person name="Gardner A.V."/>
            <person name="Bailey M.E."/>
            <person name="Deus L.M."/>
            <person name="Earl A.S."/>
            <person name="Gibby P.D."/>
            <person name="Hartmann K.A."/>
            <person name="Liu J.E."/>
            <person name="Manci A.M."/>
            <person name="Nielsen D.A."/>
            <person name="Solomon M.B."/>
            <person name="Breakwell D.P."/>
            <person name="Burnett S.H."/>
            <person name="Grose J.H."/>
        </authorList>
    </citation>
    <scope>NUCLEOTIDE SEQUENCE [LARGE SCALE GENOMIC DNA]</scope>
    <source>
        <strain evidence="6 7">16</strain>
    </source>
</reference>
<dbReference type="InterPro" id="IPR002104">
    <property type="entry name" value="Integrase_catalytic"/>
</dbReference>
<protein>
    <submittedName>
        <fullName evidence="6">Integrase</fullName>
    </submittedName>
</protein>
<comment type="caution">
    <text evidence="6">The sequence shown here is derived from an EMBL/GenBank/DDBJ whole genome shotgun (WGS) entry which is preliminary data.</text>
</comment>
<accession>A0A0P6W8Y0</accession>
<dbReference type="PROSITE" id="PS51898">
    <property type="entry name" value="TYR_RECOMBINASE"/>
    <property type="match status" value="1"/>
</dbReference>
<dbReference type="InterPro" id="IPR038488">
    <property type="entry name" value="Integrase_DNA-bd_sf"/>
</dbReference>
<sequence length="404" mass="44083">MARTLCRLTALQVRNAPPGRHADGAGLYLVVRPEGGRKWVFRFTLAGRTRDLGLGSAATVTLADAREAAEKARRMAAAGEDPIAARRTALVPAAPAATFGDVAGDLLKTLEPSFRNKKHGEQWKMTLEVYAAPLRSKPVDSISTDDVLSVLNPLWLKVPETASRLRQRIERVLDVAKVRGLRSAENPARWRGHLELLLPKRAKGSRGHHAALPVDQVPVVVAGLRATGGVSALALEFTILVACRTGETIGARWSEIDLAAKVWSIPAGRMKAGVPHRIPLGKRAVQILTAMLALKSADDGFVFPGAKKNRPLSQMALAMALRRQGFEHVTVHGFRSTFRDWAGDRTQYPREVIEQALAHLVGSATELAYRRSDALEKRRKLMDEWAQHCEPKAPGVVTPLKRAG</sequence>
<evidence type="ECO:0000313" key="7">
    <source>
        <dbReference type="Proteomes" id="UP000048984"/>
    </source>
</evidence>
<dbReference type="InterPro" id="IPR025166">
    <property type="entry name" value="Integrase_DNA_bind_dom"/>
</dbReference>
<evidence type="ECO:0000313" key="6">
    <source>
        <dbReference type="EMBL" id="KPL50804.1"/>
    </source>
</evidence>
<keyword evidence="2" id="KW-0229">DNA integration</keyword>
<keyword evidence="4" id="KW-0233">DNA recombination</keyword>
<dbReference type="EMBL" id="LJYW01000002">
    <property type="protein sequence ID" value="KPL50804.1"/>
    <property type="molecule type" value="Genomic_DNA"/>
</dbReference>
<keyword evidence="7" id="KW-1185">Reference proteome</keyword>
<comment type="similarity">
    <text evidence="1">Belongs to the 'phage' integrase family.</text>
</comment>
<dbReference type="Gene3D" id="1.10.150.130">
    <property type="match status" value="1"/>
</dbReference>
<evidence type="ECO:0000256" key="4">
    <source>
        <dbReference type="ARBA" id="ARBA00023172"/>
    </source>
</evidence>
<dbReference type="CDD" id="cd00801">
    <property type="entry name" value="INT_P4_C"/>
    <property type="match status" value="1"/>
</dbReference>
<dbReference type="SUPFAM" id="SSF56349">
    <property type="entry name" value="DNA breaking-rejoining enzymes"/>
    <property type="match status" value="1"/>
</dbReference>
<dbReference type="Gene3D" id="3.30.160.390">
    <property type="entry name" value="Integrase, DNA-binding domain"/>
    <property type="match status" value="1"/>
</dbReference>
<dbReference type="InterPro" id="IPR053876">
    <property type="entry name" value="Phage_int_M"/>
</dbReference>
<dbReference type="GO" id="GO:0015074">
    <property type="term" value="P:DNA integration"/>
    <property type="evidence" value="ECO:0007669"/>
    <property type="project" value="UniProtKB-KW"/>
</dbReference>
<gene>
    <name evidence="6" type="ORF">ABB55_28145</name>
</gene>
<dbReference type="RefSeq" id="WP_054362394.1">
    <property type="nucleotide sequence ID" value="NZ_LJYW01000002.1"/>
</dbReference>
<dbReference type="GO" id="GO:0003677">
    <property type="term" value="F:DNA binding"/>
    <property type="evidence" value="ECO:0007669"/>
    <property type="project" value="UniProtKB-KW"/>
</dbReference>
<evidence type="ECO:0000256" key="3">
    <source>
        <dbReference type="ARBA" id="ARBA00023125"/>
    </source>
</evidence>
<dbReference type="Gene3D" id="1.10.443.10">
    <property type="entry name" value="Intergrase catalytic core"/>
    <property type="match status" value="1"/>
</dbReference>
<dbReference type="InterPro" id="IPR050808">
    <property type="entry name" value="Phage_Integrase"/>
</dbReference>
<dbReference type="InterPro" id="IPR010998">
    <property type="entry name" value="Integrase_recombinase_N"/>
</dbReference>
<keyword evidence="3" id="KW-0238">DNA-binding</keyword>
<dbReference type="InterPro" id="IPR011010">
    <property type="entry name" value="DNA_brk_join_enz"/>
</dbReference>
<dbReference type="Pfam" id="PF22022">
    <property type="entry name" value="Phage_int_M"/>
    <property type="match status" value="1"/>
</dbReference>
<dbReference type="PANTHER" id="PTHR30629">
    <property type="entry name" value="PROPHAGE INTEGRASE"/>
    <property type="match status" value="1"/>
</dbReference>
<dbReference type="AlphaFoldDB" id="A0A0P6W8Y0"/>
<dbReference type="STRING" id="665126.ABB55_28145"/>
<feature type="domain" description="Tyr recombinase" evidence="5">
    <location>
        <begin position="207"/>
        <end position="382"/>
    </location>
</feature>
<dbReference type="InterPro" id="IPR013762">
    <property type="entry name" value="Integrase-like_cat_sf"/>
</dbReference>
<name>A0A0P6W8Y0_9HYPH</name>
<organism evidence="6 7">
    <name type="scientific">Prosthecodimorpha hirschii</name>
    <dbReference type="NCBI Taxonomy" id="665126"/>
    <lineage>
        <taxon>Bacteria</taxon>
        <taxon>Pseudomonadati</taxon>
        <taxon>Pseudomonadota</taxon>
        <taxon>Alphaproteobacteria</taxon>
        <taxon>Hyphomicrobiales</taxon>
        <taxon>Ancalomicrobiaceae</taxon>
        <taxon>Prosthecodimorpha</taxon>
    </lineage>
</organism>
<dbReference type="Pfam" id="PF00589">
    <property type="entry name" value="Phage_integrase"/>
    <property type="match status" value="1"/>
</dbReference>
<evidence type="ECO:0000259" key="5">
    <source>
        <dbReference type="PROSITE" id="PS51898"/>
    </source>
</evidence>
<dbReference type="Pfam" id="PF13356">
    <property type="entry name" value="Arm-DNA-bind_3"/>
    <property type="match status" value="1"/>
</dbReference>